<dbReference type="CDD" id="cd04301">
    <property type="entry name" value="NAT_SF"/>
    <property type="match status" value="1"/>
</dbReference>
<organism evidence="4 5">
    <name type="scientific">Paenibacillus mendelii</name>
    <dbReference type="NCBI Taxonomy" id="206163"/>
    <lineage>
        <taxon>Bacteria</taxon>
        <taxon>Bacillati</taxon>
        <taxon>Bacillota</taxon>
        <taxon>Bacilli</taxon>
        <taxon>Bacillales</taxon>
        <taxon>Paenibacillaceae</taxon>
        <taxon>Paenibacillus</taxon>
    </lineage>
</organism>
<dbReference type="InterPro" id="IPR000182">
    <property type="entry name" value="GNAT_dom"/>
</dbReference>
<sequence>MEKPQIELRTLNSCTFDEALALWNGGFSGYYSDMSRTLPAHTAYLGQASIQPQLSVAAFIAGKPAGFVLIGMREIHGRKSAWNAGTGVLPEFRGLGIAKTLMQETVRRLREEGVHTAALEVVTKNAGAIAAYEHAGFRKTDELIGLRREGAFAQIPFPRSGKAEYTCRKGNPAEVAGLSFYRENIPWMSQWYNWTGGEAIIIHDRSGHAAGYALRRCHYGDHGGLASVELSHCEAAPNREDAGDVVRFALSCAFGPFDAAIVRSTSNLPQSSKLAVQALLEAGFTTVYEQYLMMAEL</sequence>
<keyword evidence="1" id="KW-0808">Transferase</keyword>
<accession>A0ABV6JLX8</accession>
<dbReference type="PANTHER" id="PTHR43420">
    <property type="entry name" value="ACETYLTRANSFERASE"/>
    <property type="match status" value="1"/>
</dbReference>
<dbReference type="EMBL" id="JBHLVF010000061">
    <property type="protein sequence ID" value="MFC0396524.1"/>
    <property type="molecule type" value="Genomic_DNA"/>
</dbReference>
<gene>
    <name evidence="4" type="ORF">ACFFJ8_34895</name>
</gene>
<reference evidence="4 5" key="1">
    <citation type="submission" date="2024-09" db="EMBL/GenBank/DDBJ databases">
        <authorList>
            <person name="Sun Q."/>
            <person name="Mori K."/>
        </authorList>
    </citation>
    <scope>NUCLEOTIDE SEQUENCE [LARGE SCALE GENOMIC DNA]</scope>
    <source>
        <strain evidence="4 5">CCM 4839</strain>
    </source>
</reference>
<keyword evidence="5" id="KW-1185">Reference proteome</keyword>
<name>A0ABV6JLX8_9BACL</name>
<evidence type="ECO:0000313" key="5">
    <source>
        <dbReference type="Proteomes" id="UP001589818"/>
    </source>
</evidence>
<protein>
    <submittedName>
        <fullName evidence="4">GNAT family N-acetyltransferase</fullName>
    </submittedName>
</protein>
<feature type="domain" description="N-acetyltransferase" evidence="3">
    <location>
        <begin position="6"/>
        <end position="158"/>
    </location>
</feature>
<dbReference type="InterPro" id="IPR050680">
    <property type="entry name" value="YpeA/RimI_acetyltransf"/>
</dbReference>
<comment type="caution">
    <text evidence="4">The sequence shown here is derived from an EMBL/GenBank/DDBJ whole genome shotgun (WGS) entry which is preliminary data.</text>
</comment>
<dbReference type="Pfam" id="PF00583">
    <property type="entry name" value="Acetyltransf_1"/>
    <property type="match status" value="1"/>
</dbReference>
<evidence type="ECO:0000259" key="3">
    <source>
        <dbReference type="PROSITE" id="PS51186"/>
    </source>
</evidence>
<dbReference type="PANTHER" id="PTHR43420:SF47">
    <property type="entry name" value="N-ACETYLTRANSFERASE DOMAIN-CONTAINING PROTEIN"/>
    <property type="match status" value="1"/>
</dbReference>
<dbReference type="InterPro" id="IPR016181">
    <property type="entry name" value="Acyl_CoA_acyltransferase"/>
</dbReference>
<keyword evidence="2" id="KW-0012">Acyltransferase</keyword>
<evidence type="ECO:0000313" key="4">
    <source>
        <dbReference type="EMBL" id="MFC0396524.1"/>
    </source>
</evidence>
<proteinExistence type="predicted"/>
<dbReference type="SUPFAM" id="SSF55729">
    <property type="entry name" value="Acyl-CoA N-acyltransferases (Nat)"/>
    <property type="match status" value="1"/>
</dbReference>
<evidence type="ECO:0000256" key="2">
    <source>
        <dbReference type="ARBA" id="ARBA00023315"/>
    </source>
</evidence>
<dbReference type="RefSeq" id="WP_204818624.1">
    <property type="nucleotide sequence ID" value="NZ_JANHOF010000005.1"/>
</dbReference>
<dbReference type="Gene3D" id="3.40.630.30">
    <property type="match status" value="1"/>
</dbReference>
<evidence type="ECO:0000256" key="1">
    <source>
        <dbReference type="ARBA" id="ARBA00022679"/>
    </source>
</evidence>
<dbReference type="Proteomes" id="UP001589818">
    <property type="component" value="Unassembled WGS sequence"/>
</dbReference>
<dbReference type="PROSITE" id="PS51186">
    <property type="entry name" value="GNAT"/>
    <property type="match status" value="1"/>
</dbReference>